<dbReference type="AlphaFoldDB" id="A0A1A6FVQ8"/>
<comment type="caution">
    <text evidence="1">The sequence shown here is derived from an EMBL/GenBank/DDBJ whole genome shotgun (WGS) entry which is preliminary data.</text>
</comment>
<protein>
    <submittedName>
        <fullName evidence="1">Uncharacterized protein</fullName>
    </submittedName>
</protein>
<gene>
    <name evidence="1" type="ORF">A6R68_11238</name>
</gene>
<evidence type="ECO:0000313" key="1">
    <source>
        <dbReference type="EMBL" id="OBS57635.1"/>
    </source>
</evidence>
<sequence length="167" mass="19089">GFSVCGVNGMREALVGLDQGVLQQMRQAMQTRLVPRPNPQRPSRYTISCCTKRGQQPGEYQEDEWECSPPPEKQHITAHCQPQPHSLMILLGIKAELLFRVIPVILMAKHLFFLPGMLPILTPSLQLLQTVQKRDFCNREDTEFEPTRTEGKLVCWLTLIHKMLKNA</sequence>
<name>A0A1A6FVQ8_NEOLE</name>
<accession>A0A1A6FVQ8</accession>
<evidence type="ECO:0000313" key="2">
    <source>
        <dbReference type="Proteomes" id="UP000092124"/>
    </source>
</evidence>
<organism evidence="1 2">
    <name type="scientific">Neotoma lepida</name>
    <name type="common">Desert woodrat</name>
    <dbReference type="NCBI Taxonomy" id="56216"/>
    <lineage>
        <taxon>Eukaryota</taxon>
        <taxon>Metazoa</taxon>
        <taxon>Chordata</taxon>
        <taxon>Craniata</taxon>
        <taxon>Vertebrata</taxon>
        <taxon>Euteleostomi</taxon>
        <taxon>Mammalia</taxon>
        <taxon>Eutheria</taxon>
        <taxon>Euarchontoglires</taxon>
        <taxon>Glires</taxon>
        <taxon>Rodentia</taxon>
        <taxon>Myomorpha</taxon>
        <taxon>Muroidea</taxon>
        <taxon>Cricetidae</taxon>
        <taxon>Neotominae</taxon>
        <taxon>Neotoma</taxon>
    </lineage>
</organism>
<reference evidence="1 2" key="1">
    <citation type="submission" date="2016-06" db="EMBL/GenBank/DDBJ databases">
        <title>The Draft Genome Sequence and Annotation of the Desert Woodrat Neotoma lepida.</title>
        <authorList>
            <person name="Campbell M."/>
            <person name="Oakeson K.F."/>
            <person name="Yandell M."/>
            <person name="Halpert J.R."/>
            <person name="Dearing D."/>
        </authorList>
    </citation>
    <scope>NUCLEOTIDE SEQUENCE [LARGE SCALE GENOMIC DNA]</scope>
    <source>
        <strain evidence="1">417</strain>
        <tissue evidence="1">Liver</tissue>
    </source>
</reference>
<dbReference type="Proteomes" id="UP000092124">
    <property type="component" value="Unassembled WGS sequence"/>
</dbReference>
<keyword evidence="2" id="KW-1185">Reference proteome</keyword>
<feature type="non-terminal residue" evidence="1">
    <location>
        <position position="1"/>
    </location>
</feature>
<dbReference type="EMBL" id="LZPO01117037">
    <property type="protein sequence ID" value="OBS57635.1"/>
    <property type="molecule type" value="Genomic_DNA"/>
</dbReference>
<proteinExistence type="predicted"/>